<accession>A0A8H6YWX3</accession>
<evidence type="ECO:0000256" key="1">
    <source>
        <dbReference type="SAM" id="Coils"/>
    </source>
</evidence>
<keyword evidence="1" id="KW-0175">Coiled coil</keyword>
<dbReference type="OrthoDB" id="3139566at2759"/>
<evidence type="ECO:0000313" key="2">
    <source>
        <dbReference type="EMBL" id="KAF7366412.1"/>
    </source>
</evidence>
<protein>
    <submittedName>
        <fullName evidence="2">F-box domain-containing protein</fullName>
    </submittedName>
</protein>
<reference evidence="2" key="1">
    <citation type="submission" date="2020-05" db="EMBL/GenBank/DDBJ databases">
        <title>Mycena genomes resolve the evolution of fungal bioluminescence.</title>
        <authorList>
            <person name="Tsai I.J."/>
        </authorList>
    </citation>
    <scope>NUCLEOTIDE SEQUENCE</scope>
    <source>
        <strain evidence="2">160909Yilan</strain>
    </source>
</reference>
<comment type="caution">
    <text evidence="2">The sequence shown here is derived from an EMBL/GenBank/DDBJ whole genome shotgun (WGS) entry which is preliminary data.</text>
</comment>
<dbReference type="Proteomes" id="UP000623467">
    <property type="component" value="Unassembled WGS sequence"/>
</dbReference>
<sequence length="360" mass="40665">MLGHLEADRARVAELEAWILDLERSIAELRVEKAIAQERLDSYKYPVLTLPNEIISEIFVHTLPRYPICPPLAGALSPTSLIQICRKWRAVALATPTLWRAIEFRYYFDYESYTPAWRCPTFQIGDAWLGRSGSCPLSMSIDTVGVECALLSAIVPHRARWEHLKLSIEDAKSLPRLFDGPAPLLRHLDLSLSCYQQFEFHAVDLPQLRSVMIRFFHEHWAHAVKIRLPWAQLTSLVLWAVPSSMMVSILHQAPSLVHCVLGFPPKRELSSFGGEHITLPCLETLVLETLILETQPLVAREDFLLNLSVPALRRLEFNDGTLGSNPVLLTESTSVLAPRSAMRACLPHPLRSPRGHVDLL</sequence>
<gene>
    <name evidence="2" type="ORF">MSAN_00898100</name>
</gene>
<proteinExistence type="predicted"/>
<keyword evidence="3" id="KW-1185">Reference proteome</keyword>
<name>A0A8H6YWX3_9AGAR</name>
<dbReference type="AlphaFoldDB" id="A0A8H6YWX3"/>
<evidence type="ECO:0000313" key="3">
    <source>
        <dbReference type="Proteomes" id="UP000623467"/>
    </source>
</evidence>
<organism evidence="2 3">
    <name type="scientific">Mycena sanguinolenta</name>
    <dbReference type="NCBI Taxonomy" id="230812"/>
    <lineage>
        <taxon>Eukaryota</taxon>
        <taxon>Fungi</taxon>
        <taxon>Dikarya</taxon>
        <taxon>Basidiomycota</taxon>
        <taxon>Agaricomycotina</taxon>
        <taxon>Agaricomycetes</taxon>
        <taxon>Agaricomycetidae</taxon>
        <taxon>Agaricales</taxon>
        <taxon>Marasmiineae</taxon>
        <taxon>Mycenaceae</taxon>
        <taxon>Mycena</taxon>
    </lineage>
</organism>
<feature type="coiled-coil region" evidence="1">
    <location>
        <begin position="12"/>
        <end position="39"/>
    </location>
</feature>
<dbReference type="Gene3D" id="1.20.1280.50">
    <property type="match status" value="1"/>
</dbReference>
<dbReference type="EMBL" id="JACAZH010000006">
    <property type="protein sequence ID" value="KAF7366412.1"/>
    <property type="molecule type" value="Genomic_DNA"/>
</dbReference>